<proteinExistence type="predicted"/>
<name>A0A2W2BGJ2_9ACTN</name>
<feature type="non-terminal residue" evidence="1">
    <location>
        <position position="1"/>
    </location>
</feature>
<protein>
    <submittedName>
        <fullName evidence="1">Peptidase S8</fullName>
    </submittedName>
</protein>
<reference evidence="1 2" key="1">
    <citation type="submission" date="2018-01" db="EMBL/GenBank/DDBJ databases">
        <title>Draft genome sequence of Jishengella endophytica.</title>
        <authorList>
            <person name="Sahin N."/>
            <person name="Ay H."/>
            <person name="Saygin H."/>
        </authorList>
    </citation>
    <scope>NUCLEOTIDE SEQUENCE [LARGE SCALE GENOMIC DNA]</scope>
    <source>
        <strain evidence="1 2">DSM 45430</strain>
    </source>
</reference>
<keyword evidence="2" id="KW-1185">Reference proteome</keyword>
<evidence type="ECO:0000313" key="2">
    <source>
        <dbReference type="Proteomes" id="UP000248627"/>
    </source>
</evidence>
<sequence length="205" mass="21862">AARIEDVILVDVPLFGDAAGHGGYSAADTGRTALYRGDELVGESTVPADAGFGFFEVPAEEAAYRLEASAERSTELSTKVALNWTFRSGRPAGEDWEQLPVMVVGYDPKLDGNAAAPAGERFDIPLRIVGNAGVTVAPKQVATQVSYDDGKTWQPAEVRATGKNWTATVTHPDGAGYVSLRTSVTDKQGNTIDQTIIRMYRLTGN</sequence>
<accession>A0A2W2BGJ2</accession>
<evidence type="ECO:0000313" key="1">
    <source>
        <dbReference type="EMBL" id="PZF84410.1"/>
    </source>
</evidence>
<dbReference type="AlphaFoldDB" id="A0A2W2BGJ2"/>
<dbReference type="Proteomes" id="UP000248627">
    <property type="component" value="Unassembled WGS sequence"/>
</dbReference>
<dbReference type="EMBL" id="POTX01000384">
    <property type="protein sequence ID" value="PZF84410.1"/>
    <property type="molecule type" value="Genomic_DNA"/>
</dbReference>
<organism evidence="1 2">
    <name type="scientific">Micromonospora endophytica</name>
    <dbReference type="NCBI Taxonomy" id="515350"/>
    <lineage>
        <taxon>Bacteria</taxon>
        <taxon>Bacillati</taxon>
        <taxon>Actinomycetota</taxon>
        <taxon>Actinomycetes</taxon>
        <taxon>Micromonosporales</taxon>
        <taxon>Micromonosporaceae</taxon>
        <taxon>Micromonospora</taxon>
    </lineage>
</organism>
<dbReference type="Gene3D" id="2.60.40.650">
    <property type="match status" value="1"/>
</dbReference>
<gene>
    <name evidence="1" type="ORF">C1I93_29425</name>
</gene>
<comment type="caution">
    <text evidence="1">The sequence shown here is derived from an EMBL/GenBank/DDBJ whole genome shotgun (WGS) entry which is preliminary data.</text>
</comment>